<dbReference type="FunFam" id="3.30.70.330:FF:000088">
    <property type="entry name" value="msx2-interacting protein-like isoform X1"/>
    <property type="match status" value="1"/>
</dbReference>
<dbReference type="FunFam" id="3.30.70.330:FF:000258">
    <property type="entry name" value="Split ends, isoform D"/>
    <property type="match status" value="1"/>
</dbReference>
<organism evidence="5 6">
    <name type="scientific">Leptotrombidium deliense</name>
    <dbReference type="NCBI Taxonomy" id="299467"/>
    <lineage>
        <taxon>Eukaryota</taxon>
        <taxon>Metazoa</taxon>
        <taxon>Ecdysozoa</taxon>
        <taxon>Arthropoda</taxon>
        <taxon>Chelicerata</taxon>
        <taxon>Arachnida</taxon>
        <taxon>Acari</taxon>
        <taxon>Acariformes</taxon>
        <taxon>Trombidiformes</taxon>
        <taxon>Prostigmata</taxon>
        <taxon>Anystina</taxon>
        <taxon>Parasitengona</taxon>
        <taxon>Trombiculoidea</taxon>
        <taxon>Trombiculidae</taxon>
        <taxon>Leptotrombidium</taxon>
    </lineage>
</organism>
<evidence type="ECO:0000259" key="4">
    <source>
        <dbReference type="PROSITE" id="PS50102"/>
    </source>
</evidence>
<feature type="region of interest" description="Disordered" evidence="3">
    <location>
        <begin position="658"/>
        <end position="677"/>
    </location>
</feature>
<proteinExistence type="predicted"/>
<feature type="domain" description="RRM" evidence="4">
    <location>
        <begin position="301"/>
        <end position="373"/>
    </location>
</feature>
<feature type="domain" description="RRM" evidence="4">
    <location>
        <begin position="121"/>
        <end position="199"/>
    </location>
</feature>
<name>A0A443SQQ3_9ACAR</name>
<evidence type="ECO:0000313" key="6">
    <source>
        <dbReference type="Proteomes" id="UP000288716"/>
    </source>
</evidence>
<dbReference type="OrthoDB" id="6407164at2759"/>
<dbReference type="InterPro" id="IPR035979">
    <property type="entry name" value="RBD_domain_sf"/>
</dbReference>
<dbReference type="CDD" id="cd12349">
    <property type="entry name" value="RRM2_SHARP"/>
    <property type="match status" value="1"/>
</dbReference>
<feature type="compositionally biased region" description="Basic and acidic residues" evidence="3">
    <location>
        <begin position="411"/>
        <end position="432"/>
    </location>
</feature>
<dbReference type="CDD" id="cd12350">
    <property type="entry name" value="RRM3_SHARP"/>
    <property type="match status" value="1"/>
</dbReference>
<dbReference type="Proteomes" id="UP000288716">
    <property type="component" value="Unassembled WGS sequence"/>
</dbReference>
<keyword evidence="6" id="KW-1185">Reference proteome</keyword>
<dbReference type="PANTHER" id="PTHR23189">
    <property type="entry name" value="RNA RECOGNITION MOTIF-CONTAINING"/>
    <property type="match status" value="1"/>
</dbReference>
<feature type="region of interest" description="Disordered" evidence="3">
    <location>
        <begin position="538"/>
        <end position="596"/>
    </location>
</feature>
<accession>A0A443SQQ3</accession>
<dbReference type="InterPro" id="IPR034174">
    <property type="entry name" value="SHARP_RRM3"/>
</dbReference>
<comment type="caution">
    <text evidence="5">The sequence shown here is derived from an EMBL/GenBank/DDBJ whole genome shotgun (WGS) entry which is preliminary data.</text>
</comment>
<dbReference type="AlphaFoldDB" id="A0A443SQQ3"/>
<protein>
    <submittedName>
        <fullName evidence="5">Protein split ends-like protein</fullName>
    </submittedName>
</protein>
<dbReference type="STRING" id="299467.A0A443SQQ3"/>
<evidence type="ECO:0000256" key="3">
    <source>
        <dbReference type="SAM" id="MobiDB-lite"/>
    </source>
</evidence>
<sequence>MVACIASIACFFVRTFRNDCRYGKVQSVKILGRSKNEESNNNQCPAVCATVAFIDIRSAEKAHKAENKIEERTFTTPSASVATNSINLLLSQGSNHTLQHMSSATPGSDCSVTDKDESKPLAICVRNLPVRSTDTSLKDGLFHEYKKHGKVTMVKVIGQGIDRFAVVCFKKSEDVDKALEVSKDKLFFGSKIEVTPHEGIDAEDNDFRPLEAELDEYHPKATRTLFVGNLEKDITPNDLRSHFDQFGEIIEIDIKKQGTSTYAFIQYSDISSVVKAMRKLDGENLGANRIKLGFGKSMPTNCVWLHGIGESHSEKSLMWQCSRYGPVVNMTIDRERGNCLVFYDTVECAQIAVTDLKGRLMNGRKLQVDFANRECQNSFFEKLDNTGQFVASDRSWERRTNSSNNSSWSDVEERTSSFDTHTRNHSRYENQRTPHTFSERRHRAFESDDYQESDDCFEELRDFNYQRDRNREYSETRGRSYSPLRVQNDGCDSPNKDRLLLGSPILKEKSDDRSSRRESIENLFDWKSNDSLHNFKMRPKHKLSEVESHEKCSPISRRHSQSNSPPPHIKKKSRSQSGSSCRTPRSPTSSTSSIVNSPVKSDVLDFDVISDKDILAVNTWNRKSEENNDISFAKENVRLPSDSISECDDTVFSRDTLKRKLSTENENETPTSSETIGHLERKKRLLACIEPMNTHRDAKQSILVSSGGTVSDVTNSKGFEVKKQSETSVVTNIENVKSDITEKKRLNTPSDNVKFSEKKLHSLNLIDQLSVTAINDAVIDSHTGHSLADASEIAKRKHQNSAVTKCKNIHVHGAKEISAIPIKTVDATSSLVNRSLTDPRRQNSECPI</sequence>
<feature type="domain" description="RRM" evidence="4">
    <location>
        <begin position="223"/>
        <end position="297"/>
    </location>
</feature>
<dbReference type="VEuPathDB" id="VectorBase:LDEU002169"/>
<dbReference type="InterPro" id="IPR034173">
    <property type="entry name" value="SHARP_RRM2"/>
</dbReference>
<dbReference type="GO" id="GO:0003723">
    <property type="term" value="F:RNA binding"/>
    <property type="evidence" value="ECO:0007669"/>
    <property type="project" value="UniProtKB-UniRule"/>
</dbReference>
<dbReference type="SMART" id="SM00360">
    <property type="entry name" value="RRM"/>
    <property type="match status" value="3"/>
</dbReference>
<evidence type="ECO:0000256" key="1">
    <source>
        <dbReference type="ARBA" id="ARBA00022884"/>
    </source>
</evidence>
<dbReference type="SUPFAM" id="SSF54928">
    <property type="entry name" value="RNA-binding domain, RBD"/>
    <property type="match status" value="2"/>
</dbReference>
<feature type="region of interest" description="Disordered" evidence="3">
    <location>
        <begin position="471"/>
        <end position="514"/>
    </location>
</feature>
<keyword evidence="1 2" id="KW-0694">RNA-binding</keyword>
<dbReference type="Pfam" id="PF00076">
    <property type="entry name" value="RRM_1"/>
    <property type="match status" value="1"/>
</dbReference>
<dbReference type="InterPro" id="IPR000504">
    <property type="entry name" value="RRM_dom"/>
</dbReference>
<dbReference type="EMBL" id="NCKV01000732">
    <property type="protein sequence ID" value="RWS29871.1"/>
    <property type="molecule type" value="Genomic_DNA"/>
</dbReference>
<feature type="region of interest" description="Disordered" evidence="3">
    <location>
        <begin position="394"/>
        <end position="446"/>
    </location>
</feature>
<evidence type="ECO:0000256" key="2">
    <source>
        <dbReference type="PROSITE-ProRule" id="PRU00176"/>
    </source>
</evidence>
<dbReference type="PROSITE" id="PS50102">
    <property type="entry name" value="RRM"/>
    <property type="match status" value="3"/>
</dbReference>
<gene>
    <name evidence="5" type="ORF">B4U80_05017</name>
</gene>
<feature type="compositionally biased region" description="Low complexity" evidence="3">
    <location>
        <begin position="577"/>
        <end position="596"/>
    </location>
</feature>
<dbReference type="Gene3D" id="3.30.70.330">
    <property type="match status" value="3"/>
</dbReference>
<evidence type="ECO:0000313" key="5">
    <source>
        <dbReference type="EMBL" id="RWS29871.1"/>
    </source>
</evidence>
<dbReference type="InterPro" id="IPR012677">
    <property type="entry name" value="Nucleotide-bd_a/b_plait_sf"/>
</dbReference>
<reference evidence="5 6" key="1">
    <citation type="journal article" date="2018" name="Gigascience">
        <title>Genomes of trombidid mites reveal novel predicted allergens and laterally-transferred genes associated with secondary metabolism.</title>
        <authorList>
            <person name="Dong X."/>
            <person name="Chaisiri K."/>
            <person name="Xia D."/>
            <person name="Armstrong S.D."/>
            <person name="Fang Y."/>
            <person name="Donnelly M.J."/>
            <person name="Kadowaki T."/>
            <person name="McGarry J.W."/>
            <person name="Darby A.C."/>
            <person name="Makepeace B.L."/>
        </authorList>
    </citation>
    <scope>NUCLEOTIDE SEQUENCE [LARGE SCALE GENOMIC DNA]</scope>
    <source>
        <strain evidence="5">UoL-UT</strain>
    </source>
</reference>
<feature type="compositionally biased region" description="Basic and acidic residues" evidence="3">
    <location>
        <begin position="542"/>
        <end position="552"/>
    </location>
</feature>